<evidence type="ECO:0000313" key="3">
    <source>
        <dbReference type="EMBL" id="KAF9620048.1"/>
    </source>
</evidence>
<accession>A0A835M563</accession>
<evidence type="ECO:0000313" key="4">
    <source>
        <dbReference type="Proteomes" id="UP000631114"/>
    </source>
</evidence>
<keyword evidence="4" id="KW-1185">Reference proteome</keyword>
<dbReference type="PANTHER" id="PTHR10562">
    <property type="entry name" value="SMALL UBIQUITIN-RELATED MODIFIER"/>
    <property type="match status" value="1"/>
</dbReference>
<dbReference type="Proteomes" id="UP000631114">
    <property type="component" value="Unassembled WGS sequence"/>
</dbReference>
<comment type="caution">
    <text evidence="3">The sequence shown here is derived from an EMBL/GenBank/DDBJ whole genome shotgun (WGS) entry which is preliminary data.</text>
</comment>
<gene>
    <name evidence="3" type="ORF">IFM89_010698</name>
</gene>
<dbReference type="InterPro" id="IPR029071">
    <property type="entry name" value="Ubiquitin-like_domsf"/>
</dbReference>
<dbReference type="InterPro" id="IPR022617">
    <property type="entry name" value="Rad60/SUMO-like_dom"/>
</dbReference>
<keyword evidence="1" id="KW-0472">Membrane</keyword>
<dbReference type="EMBL" id="JADFTS010000002">
    <property type="protein sequence ID" value="KAF9620048.1"/>
    <property type="molecule type" value="Genomic_DNA"/>
</dbReference>
<reference evidence="3 4" key="1">
    <citation type="submission" date="2020-10" db="EMBL/GenBank/DDBJ databases">
        <title>The Coptis chinensis genome and diversification of protoberbering-type alkaloids.</title>
        <authorList>
            <person name="Wang B."/>
            <person name="Shu S."/>
            <person name="Song C."/>
            <person name="Liu Y."/>
        </authorList>
    </citation>
    <scope>NUCLEOTIDE SEQUENCE [LARGE SCALE GENOMIC DNA]</scope>
    <source>
        <strain evidence="3">HL-2020</strain>
        <tissue evidence="3">Leaf</tissue>
    </source>
</reference>
<proteinExistence type="predicted"/>
<dbReference type="Gene3D" id="3.10.20.90">
    <property type="entry name" value="Phosphatidylinositol 3-kinase Catalytic Subunit, Chain A, domain 1"/>
    <property type="match status" value="1"/>
</dbReference>
<dbReference type="InterPro" id="IPR000626">
    <property type="entry name" value="Ubiquitin-like_dom"/>
</dbReference>
<keyword evidence="1" id="KW-1133">Transmembrane helix</keyword>
<keyword evidence="1" id="KW-0812">Transmembrane</keyword>
<protein>
    <recommendedName>
        <fullName evidence="2">Ubiquitin-like domain-containing protein</fullName>
    </recommendedName>
</protein>
<evidence type="ECO:0000256" key="1">
    <source>
        <dbReference type="SAM" id="Phobius"/>
    </source>
</evidence>
<evidence type="ECO:0000259" key="2">
    <source>
        <dbReference type="PROSITE" id="PS50053"/>
    </source>
</evidence>
<feature type="transmembrane region" description="Helical" evidence="1">
    <location>
        <begin position="76"/>
        <end position="93"/>
    </location>
</feature>
<dbReference type="OrthoDB" id="442921at2759"/>
<dbReference type="SUPFAM" id="SSF54236">
    <property type="entry name" value="Ubiquitin-like"/>
    <property type="match status" value="1"/>
</dbReference>
<sequence>MSEESERKPSLTGQSRKVHLTLKAQDQIEVKFSVKRTVPLQKLMDAYCLERSVEANSFRFLVDGQRLKGHRTADDVLLFIHIYFLLSHVSFYYDRSVLNP</sequence>
<dbReference type="PROSITE" id="PS50053">
    <property type="entry name" value="UBIQUITIN_2"/>
    <property type="match status" value="1"/>
</dbReference>
<feature type="domain" description="Ubiquitin-like" evidence="2">
    <location>
        <begin position="18"/>
        <end position="75"/>
    </location>
</feature>
<dbReference type="AlphaFoldDB" id="A0A835M563"/>
<dbReference type="Pfam" id="PF11976">
    <property type="entry name" value="Rad60-SLD"/>
    <property type="match status" value="1"/>
</dbReference>
<organism evidence="3 4">
    <name type="scientific">Coptis chinensis</name>
    <dbReference type="NCBI Taxonomy" id="261450"/>
    <lineage>
        <taxon>Eukaryota</taxon>
        <taxon>Viridiplantae</taxon>
        <taxon>Streptophyta</taxon>
        <taxon>Embryophyta</taxon>
        <taxon>Tracheophyta</taxon>
        <taxon>Spermatophyta</taxon>
        <taxon>Magnoliopsida</taxon>
        <taxon>Ranunculales</taxon>
        <taxon>Ranunculaceae</taxon>
        <taxon>Coptidoideae</taxon>
        <taxon>Coptis</taxon>
    </lineage>
</organism>
<name>A0A835M563_9MAGN</name>